<evidence type="ECO:0000259" key="2">
    <source>
        <dbReference type="Pfam" id="PF04773"/>
    </source>
</evidence>
<dbReference type="Pfam" id="PF04773">
    <property type="entry name" value="FecR"/>
    <property type="match status" value="1"/>
</dbReference>
<evidence type="ECO:0000313" key="3">
    <source>
        <dbReference type="EMBL" id="AUG51919.1"/>
    </source>
</evidence>
<name>A0ABM6Q5W6_9PROT</name>
<protein>
    <recommendedName>
        <fullName evidence="2">FecR protein domain-containing protein</fullName>
    </recommendedName>
</protein>
<feature type="compositionally biased region" description="Polar residues" evidence="1">
    <location>
        <begin position="402"/>
        <end position="419"/>
    </location>
</feature>
<dbReference type="Proteomes" id="UP000233458">
    <property type="component" value="Chromosome"/>
</dbReference>
<proteinExistence type="predicted"/>
<feature type="region of interest" description="Disordered" evidence="1">
    <location>
        <begin position="402"/>
        <end position="430"/>
    </location>
</feature>
<feature type="region of interest" description="Disordered" evidence="1">
    <location>
        <begin position="698"/>
        <end position="719"/>
    </location>
</feature>
<feature type="compositionally biased region" description="Polar residues" evidence="1">
    <location>
        <begin position="254"/>
        <end position="264"/>
    </location>
</feature>
<dbReference type="PANTHER" id="PTHR38731">
    <property type="entry name" value="LIPL45-RELATED LIPOPROTEIN-RELATED"/>
    <property type="match status" value="1"/>
</dbReference>
<feature type="region of interest" description="Disordered" evidence="1">
    <location>
        <begin position="232"/>
        <end position="264"/>
    </location>
</feature>
<accession>A0ABM6Q5W6</accession>
<feature type="region of interest" description="Disordered" evidence="1">
    <location>
        <begin position="297"/>
        <end position="370"/>
    </location>
</feature>
<feature type="compositionally biased region" description="Gly residues" evidence="1">
    <location>
        <begin position="307"/>
        <end position="328"/>
    </location>
</feature>
<feature type="compositionally biased region" description="Low complexity" evidence="1">
    <location>
        <begin position="329"/>
        <end position="338"/>
    </location>
</feature>
<dbReference type="EMBL" id="CP024199">
    <property type="protein sequence ID" value="AUG51919.1"/>
    <property type="molecule type" value="Genomic_DNA"/>
</dbReference>
<evidence type="ECO:0000256" key="1">
    <source>
        <dbReference type="SAM" id="MobiDB-lite"/>
    </source>
</evidence>
<gene>
    <name evidence="3" type="ORF">CSC3H3_03670</name>
</gene>
<organism evidence="3 4">
    <name type="scientific">Thalassospira marina</name>
    <dbReference type="NCBI Taxonomy" id="2048283"/>
    <lineage>
        <taxon>Bacteria</taxon>
        <taxon>Pseudomonadati</taxon>
        <taxon>Pseudomonadota</taxon>
        <taxon>Alphaproteobacteria</taxon>
        <taxon>Rhodospirillales</taxon>
        <taxon>Thalassospiraceae</taxon>
        <taxon>Thalassospira</taxon>
    </lineage>
</organism>
<evidence type="ECO:0000313" key="4">
    <source>
        <dbReference type="Proteomes" id="UP000233458"/>
    </source>
</evidence>
<sequence>MTMTTGAHSFCCRAVGHFNRRRDMTRSIVPHVTIRPSGRPHRPTPFMLGTLGLLAVGTMLSSQPAFARGQQAGVSAAVRGEVELAEAKGIVGTQIESGQPIYLGDYITSSAGSGMQILLMDETVFTIGPNSEIAIDDFVYDPSNNQGHMTASITRGVVRVLTGKLAHNDPKTMKINLPVGSIGIRGTQFLVSVENGPGPNGAGGGSNWSPQTQQFAQNQLGGQTPTGPIVGVVNLGPGADRNDSGSRPGAVELTSLNGVTQPLSSEGFGAFITGETVTPPTRFPTELAGLDMSALVTRPSPQNRNNNGGGNGNGGGGNGNGGGGGNGNSGSSTSSNSGSGNGSGQSGQARQSSSSNASGQNGSSSGGRQAAALNSNTMASANNQTGQTVAQVLNVAVNQGNVTSQTSDTSNETAQQNNDVHSDPEITNPGTEIEAATYDAMRDISSGYYVGGTYVQGANLGYYSMTTVDFGSRQIESSFSQITETQGSQLQLIIPDQETYEMIMQKSYTDNTSGQLVFTNEDFTYISQGCLNIGCTGKVIFKTPTDVEVELSTNNVSDAVKGAYGLTDVEDDNYLDAITYEQLGQIETGFYTGSGLTSAQGMSFNSYTAVDFGSREIFTELFNITDTAGADGYMSASKTFTNNSDYAVLTGDDFNIPSGNNCETMGCDATVAFTSPTTVQVNLTTNAAPDGAQLTYGIIEDKGDPGPAPDPDPPIQQNP</sequence>
<feature type="compositionally biased region" description="Low complexity" evidence="1">
    <location>
        <begin position="346"/>
        <end position="370"/>
    </location>
</feature>
<feature type="domain" description="FecR protein" evidence="2">
    <location>
        <begin position="106"/>
        <end position="194"/>
    </location>
</feature>
<dbReference type="InterPro" id="IPR006860">
    <property type="entry name" value="FecR"/>
</dbReference>
<feature type="compositionally biased region" description="Pro residues" evidence="1">
    <location>
        <begin position="706"/>
        <end position="719"/>
    </location>
</feature>
<reference evidence="3 4" key="1">
    <citation type="submission" date="2017-10" db="EMBL/GenBank/DDBJ databases">
        <title>Biodiversity and function of Thalassospira species in the particle-attached aromatic-hydrocarbon-degrading consortia from the surface seawater of the China South Sea.</title>
        <authorList>
            <person name="Dong C."/>
            <person name="Liu R."/>
            <person name="Shao Z."/>
        </authorList>
    </citation>
    <scope>NUCLEOTIDE SEQUENCE [LARGE SCALE GENOMIC DNA]</scope>
    <source>
        <strain evidence="3 4">CSC3H3</strain>
    </source>
</reference>
<keyword evidence="4" id="KW-1185">Reference proteome</keyword>